<sequence>VIKSRTTKGVSIQIRHTRKTGKKLSVILLSAIHTDQAMQFTAVLKIATFATLLATLVAPGETVSCYVCDGQCSPYSKADSNVSIITGCLSCKYVVAYGGFGDLATVEDVSMPACSTTRCSNGDEDAYPFQYLFNSYVYTLPAYSTCCNSDLCNIPSGSGTVCPPALWLLALVAATASALLSDLERGVMSH</sequence>
<organism evidence="1 2">
    <name type="scientific">Macrostomum lignano</name>
    <dbReference type="NCBI Taxonomy" id="282301"/>
    <lineage>
        <taxon>Eukaryota</taxon>
        <taxon>Metazoa</taxon>
        <taxon>Spiralia</taxon>
        <taxon>Lophotrochozoa</taxon>
        <taxon>Platyhelminthes</taxon>
        <taxon>Rhabditophora</taxon>
        <taxon>Macrostomorpha</taxon>
        <taxon>Macrostomida</taxon>
        <taxon>Macrostomidae</taxon>
        <taxon>Macrostomum</taxon>
    </lineage>
</organism>
<reference evidence="1 2" key="1">
    <citation type="submission" date="2017-06" db="EMBL/GenBank/DDBJ databases">
        <title>A platform for efficient transgenesis in Macrostomum lignano, a flatworm model organism for stem cell research.</title>
        <authorList>
            <person name="Berezikov E."/>
        </authorList>
    </citation>
    <scope>NUCLEOTIDE SEQUENCE [LARGE SCALE GENOMIC DNA]</scope>
    <source>
        <strain evidence="1">DV1</strain>
        <tissue evidence="1">Whole organism</tissue>
    </source>
</reference>
<keyword evidence="2" id="KW-1185">Reference proteome</keyword>
<feature type="non-terminal residue" evidence="1">
    <location>
        <position position="1"/>
    </location>
</feature>
<dbReference type="AlphaFoldDB" id="A0A267FNC6"/>
<comment type="caution">
    <text evidence="1">The sequence shown here is derived from an EMBL/GenBank/DDBJ whole genome shotgun (WGS) entry which is preliminary data.</text>
</comment>
<dbReference type="Proteomes" id="UP000215902">
    <property type="component" value="Unassembled WGS sequence"/>
</dbReference>
<gene>
    <name evidence="1" type="ORF">BOX15_Mlig031939g3</name>
</gene>
<protein>
    <recommendedName>
        <fullName evidence="3">UPAR/Ly6 domain-containing protein</fullName>
    </recommendedName>
</protein>
<proteinExistence type="predicted"/>
<evidence type="ECO:0000313" key="2">
    <source>
        <dbReference type="Proteomes" id="UP000215902"/>
    </source>
</evidence>
<evidence type="ECO:0000313" key="1">
    <source>
        <dbReference type="EMBL" id="PAA75291.1"/>
    </source>
</evidence>
<accession>A0A267FNC6</accession>
<dbReference type="EMBL" id="NIVC01000891">
    <property type="protein sequence ID" value="PAA75291.1"/>
    <property type="molecule type" value="Genomic_DNA"/>
</dbReference>
<name>A0A267FNC6_9PLAT</name>
<evidence type="ECO:0008006" key="3">
    <source>
        <dbReference type="Google" id="ProtNLM"/>
    </source>
</evidence>